<dbReference type="Proteomes" id="UP000315385">
    <property type="component" value="Unassembled WGS sequence"/>
</dbReference>
<dbReference type="InterPro" id="IPR029044">
    <property type="entry name" value="Nucleotide-diphossugar_trans"/>
</dbReference>
<name>A0A544QMY1_9EURY</name>
<evidence type="ECO:0000256" key="1">
    <source>
        <dbReference type="SAM" id="Phobius"/>
    </source>
</evidence>
<dbReference type="AlphaFoldDB" id="A0A544QMY1"/>
<proteinExistence type="predicted"/>
<evidence type="ECO:0000313" key="3">
    <source>
        <dbReference type="EMBL" id="TQQ80272.1"/>
    </source>
</evidence>
<dbReference type="InterPro" id="IPR050834">
    <property type="entry name" value="Glycosyltransf_2"/>
</dbReference>
<dbReference type="CDD" id="cd00761">
    <property type="entry name" value="Glyco_tranf_GTA_type"/>
    <property type="match status" value="1"/>
</dbReference>
<organism evidence="3 4">
    <name type="scientific">Halonotius roseus</name>
    <dbReference type="NCBI Taxonomy" id="2511997"/>
    <lineage>
        <taxon>Archaea</taxon>
        <taxon>Methanobacteriati</taxon>
        <taxon>Methanobacteriota</taxon>
        <taxon>Stenosarchaea group</taxon>
        <taxon>Halobacteria</taxon>
        <taxon>Halobacteriales</taxon>
        <taxon>Haloferacaceae</taxon>
        <taxon>Halonotius</taxon>
    </lineage>
</organism>
<feature type="transmembrane region" description="Helical" evidence="1">
    <location>
        <begin position="281"/>
        <end position="301"/>
    </location>
</feature>
<accession>A0A544QMY1</accession>
<dbReference type="Gene3D" id="3.90.550.10">
    <property type="entry name" value="Spore Coat Polysaccharide Biosynthesis Protein SpsA, Chain A"/>
    <property type="match status" value="1"/>
</dbReference>
<comment type="caution">
    <text evidence="3">The sequence shown here is derived from an EMBL/GenBank/DDBJ whole genome shotgun (WGS) entry which is preliminary data.</text>
</comment>
<dbReference type="NCBIfam" id="NF041394">
    <property type="entry name" value="GtaseAglG_Halo"/>
    <property type="match status" value="1"/>
</dbReference>
<dbReference type="RefSeq" id="WP_142443394.1">
    <property type="nucleotide sequence ID" value="NZ_SESI01000002.1"/>
</dbReference>
<dbReference type="InterPro" id="IPR053553">
    <property type="entry name" value="GDP_glucuronosyltransferase"/>
</dbReference>
<reference evidence="3 4" key="1">
    <citation type="submission" date="2019-02" db="EMBL/GenBank/DDBJ databases">
        <title>Halonotius sp. a new haloqrchaeon isolated from saline water.</title>
        <authorList>
            <person name="Duran-Viseras A."/>
            <person name="Sanchez-Porro C."/>
            <person name="Ventosa A."/>
        </authorList>
    </citation>
    <scope>NUCLEOTIDE SEQUENCE [LARGE SCALE GENOMIC DNA]</scope>
    <source>
        <strain evidence="3 4">F9-27</strain>
    </source>
</reference>
<keyword evidence="1" id="KW-0472">Membrane</keyword>
<dbReference type="GO" id="GO:0016740">
    <property type="term" value="F:transferase activity"/>
    <property type="evidence" value="ECO:0007669"/>
    <property type="project" value="UniProtKB-KW"/>
</dbReference>
<dbReference type="EMBL" id="SESI01000002">
    <property type="protein sequence ID" value="TQQ80272.1"/>
    <property type="molecule type" value="Genomic_DNA"/>
</dbReference>
<dbReference type="PANTHER" id="PTHR43685">
    <property type="entry name" value="GLYCOSYLTRANSFERASE"/>
    <property type="match status" value="1"/>
</dbReference>
<dbReference type="OrthoDB" id="324632at2157"/>
<keyword evidence="4" id="KW-1185">Reference proteome</keyword>
<evidence type="ECO:0000313" key="4">
    <source>
        <dbReference type="Proteomes" id="UP000315385"/>
    </source>
</evidence>
<dbReference type="InterPro" id="IPR001173">
    <property type="entry name" value="Glyco_trans_2-like"/>
</dbReference>
<feature type="domain" description="Glycosyltransferase 2-like" evidence="2">
    <location>
        <begin position="4"/>
        <end position="171"/>
    </location>
</feature>
<keyword evidence="1" id="KW-1133">Transmembrane helix</keyword>
<sequence>MHVSVVLCTYTEDMYPHFTEAAESILSQTYDDVELIVIVDGTQPVYDRVVADYGDRDDVVIECNEENVGLLESRNRGAEIATGDVVAFIDDDAVADKQWIERLIRAYEEKGAIAAGGKMTPEWVAGKPSFLPEEFYWLVGVTHRGFAEEPGEVRNTFGSNISFRADVFAELGGFDVDIGGRKGEKNLQGGETELCARMRTEYGQGVWYDPEAKVGHKVFEYRTKFWWLVDRAFWQGYSKRAMKTYVKTGGDDENEFLLRLLREFIPHRLQRIVKKRSQKELLKMIALLAFTVSVGVGYVYSSINYSPVIKE</sequence>
<dbReference type="PANTHER" id="PTHR43685:SF2">
    <property type="entry name" value="GLYCOSYLTRANSFERASE 2-LIKE DOMAIN-CONTAINING PROTEIN"/>
    <property type="match status" value="1"/>
</dbReference>
<gene>
    <name evidence="3" type="ORF">EWF95_07185</name>
</gene>
<dbReference type="Pfam" id="PF00535">
    <property type="entry name" value="Glycos_transf_2"/>
    <property type="match status" value="1"/>
</dbReference>
<evidence type="ECO:0000259" key="2">
    <source>
        <dbReference type="Pfam" id="PF00535"/>
    </source>
</evidence>
<dbReference type="SUPFAM" id="SSF53448">
    <property type="entry name" value="Nucleotide-diphospho-sugar transferases"/>
    <property type="match status" value="1"/>
</dbReference>
<keyword evidence="1" id="KW-0812">Transmembrane</keyword>
<protein>
    <submittedName>
        <fullName evidence="3">Glycosyltransferase family 2 protein</fullName>
    </submittedName>
</protein>
<keyword evidence="3" id="KW-0808">Transferase</keyword>